<comment type="caution">
    <text evidence="1">The sequence shown here is derived from an EMBL/GenBank/DDBJ whole genome shotgun (WGS) entry which is preliminary data.</text>
</comment>
<accession>A0A7W6W4W2</accession>
<dbReference type="AlphaFoldDB" id="A0A7W6W4W2"/>
<sequence length="57" mass="6364">MSFDAFDVPTGHILCDWPPMNFKASTNPAKNGTVPRNYLDMTAVRTEPFLTHVIGQI</sequence>
<evidence type="ECO:0000313" key="1">
    <source>
        <dbReference type="EMBL" id="MBB4235977.1"/>
    </source>
</evidence>
<protein>
    <submittedName>
        <fullName evidence="1">Uncharacterized protein</fullName>
    </submittedName>
</protein>
<organism evidence="1 2">
    <name type="scientific">Rhizobium esperanzae</name>
    <dbReference type="NCBI Taxonomy" id="1967781"/>
    <lineage>
        <taxon>Bacteria</taxon>
        <taxon>Pseudomonadati</taxon>
        <taxon>Pseudomonadota</taxon>
        <taxon>Alphaproteobacteria</taxon>
        <taxon>Hyphomicrobiales</taxon>
        <taxon>Rhizobiaceae</taxon>
        <taxon>Rhizobium/Agrobacterium group</taxon>
        <taxon>Rhizobium</taxon>
    </lineage>
</organism>
<dbReference type="Proteomes" id="UP000540909">
    <property type="component" value="Unassembled WGS sequence"/>
</dbReference>
<dbReference type="EMBL" id="JACIFY010000008">
    <property type="protein sequence ID" value="MBB4235977.1"/>
    <property type="molecule type" value="Genomic_DNA"/>
</dbReference>
<name>A0A7W6W4W2_9HYPH</name>
<evidence type="ECO:0000313" key="2">
    <source>
        <dbReference type="Proteomes" id="UP000540909"/>
    </source>
</evidence>
<gene>
    <name evidence="1" type="ORF">GGD57_002552</name>
</gene>
<proteinExistence type="predicted"/>
<reference evidence="1 2" key="1">
    <citation type="submission" date="2020-08" db="EMBL/GenBank/DDBJ databases">
        <title>Genomic Encyclopedia of Type Strains, Phase IV (KMG-V): Genome sequencing to study the core and pangenomes of soil and plant-associated prokaryotes.</title>
        <authorList>
            <person name="Whitman W."/>
        </authorList>
    </citation>
    <scope>NUCLEOTIDE SEQUENCE [LARGE SCALE GENOMIC DNA]</scope>
    <source>
        <strain evidence="1 2">SEMIA 4089</strain>
    </source>
</reference>